<evidence type="ECO:0000256" key="5">
    <source>
        <dbReference type="ARBA" id="ARBA00022840"/>
    </source>
</evidence>
<evidence type="ECO:0000259" key="11">
    <source>
        <dbReference type="Pfam" id="PF02772"/>
    </source>
</evidence>
<evidence type="ECO:0000259" key="12">
    <source>
        <dbReference type="Pfam" id="PF02773"/>
    </source>
</evidence>
<dbReference type="EMBL" id="NRRY01000013">
    <property type="protein sequence ID" value="MBK1618730.1"/>
    <property type="molecule type" value="Genomic_DNA"/>
</dbReference>
<keyword evidence="1" id="KW-0554">One-carbon metabolism</keyword>
<dbReference type="NCBIfam" id="TIGR01034">
    <property type="entry name" value="metK"/>
    <property type="match status" value="1"/>
</dbReference>
<gene>
    <name evidence="13" type="ORF">CKO42_09840</name>
</gene>
<dbReference type="InterPro" id="IPR022636">
    <property type="entry name" value="S-AdoMet_synthetase_sfam"/>
</dbReference>
<keyword evidence="3" id="KW-0479">Metal-binding</keyword>
<dbReference type="GO" id="GO:0006730">
    <property type="term" value="P:one-carbon metabolic process"/>
    <property type="evidence" value="ECO:0007669"/>
    <property type="project" value="UniProtKB-KW"/>
</dbReference>
<evidence type="ECO:0000313" key="14">
    <source>
        <dbReference type="Proteomes" id="UP001138768"/>
    </source>
</evidence>
<dbReference type="PIRSF" id="PIRSF000497">
    <property type="entry name" value="MAT"/>
    <property type="match status" value="1"/>
</dbReference>
<dbReference type="GO" id="GO:0004478">
    <property type="term" value="F:methionine adenosyltransferase activity"/>
    <property type="evidence" value="ECO:0007669"/>
    <property type="project" value="UniProtKB-UniRule"/>
</dbReference>
<evidence type="ECO:0000256" key="2">
    <source>
        <dbReference type="ARBA" id="ARBA00022679"/>
    </source>
</evidence>
<dbReference type="GO" id="GO:0005524">
    <property type="term" value="F:ATP binding"/>
    <property type="evidence" value="ECO:0007669"/>
    <property type="project" value="UniProtKB-KW"/>
</dbReference>
<keyword evidence="5" id="KW-0067">ATP-binding</keyword>
<evidence type="ECO:0000256" key="4">
    <source>
        <dbReference type="ARBA" id="ARBA00022741"/>
    </source>
</evidence>
<keyword evidence="7" id="KW-0630">Potassium</keyword>
<evidence type="ECO:0000256" key="1">
    <source>
        <dbReference type="ARBA" id="ARBA00022563"/>
    </source>
</evidence>
<name>A0A9X0W844_9GAMM</name>
<dbReference type="RefSeq" id="WP_200242950.1">
    <property type="nucleotide sequence ID" value="NZ_NRRY01000013.1"/>
</dbReference>
<reference evidence="13 14" key="1">
    <citation type="journal article" date="2020" name="Microorganisms">
        <title>Osmotic Adaptation and Compatible Solute Biosynthesis of Phototrophic Bacteria as Revealed from Genome Analyses.</title>
        <authorList>
            <person name="Imhoff J.F."/>
            <person name="Rahn T."/>
            <person name="Kunzel S."/>
            <person name="Keller A."/>
            <person name="Neulinger S.C."/>
        </authorList>
    </citation>
    <scope>NUCLEOTIDE SEQUENCE [LARGE SCALE GENOMIC DNA]</scope>
    <source>
        <strain evidence="13 14">DSM 25653</strain>
    </source>
</reference>
<dbReference type="GO" id="GO:0046872">
    <property type="term" value="F:metal ion binding"/>
    <property type="evidence" value="ECO:0007669"/>
    <property type="project" value="UniProtKB-KW"/>
</dbReference>
<proteinExistence type="inferred from homology"/>
<accession>A0A9X0W844</accession>
<keyword evidence="2" id="KW-0808">Transferase</keyword>
<evidence type="ECO:0000313" key="13">
    <source>
        <dbReference type="EMBL" id="MBK1618730.1"/>
    </source>
</evidence>
<dbReference type="InterPro" id="IPR002133">
    <property type="entry name" value="S-AdoMet_synthetase"/>
</dbReference>
<dbReference type="Pfam" id="PF02772">
    <property type="entry name" value="S-AdoMet_synt_M"/>
    <property type="match status" value="1"/>
</dbReference>
<evidence type="ECO:0000256" key="9">
    <source>
        <dbReference type="RuleBase" id="RU004462"/>
    </source>
</evidence>
<dbReference type="Pfam" id="PF02773">
    <property type="entry name" value="S-AdoMet_synt_C"/>
    <property type="match status" value="1"/>
</dbReference>
<feature type="domain" description="S-adenosylmethionine synthetase N-terminal" evidence="10">
    <location>
        <begin position="5"/>
        <end position="93"/>
    </location>
</feature>
<evidence type="ECO:0000256" key="6">
    <source>
        <dbReference type="ARBA" id="ARBA00022842"/>
    </source>
</evidence>
<keyword evidence="14" id="KW-1185">Reference proteome</keyword>
<comment type="similarity">
    <text evidence="9">Belongs to the AdoMet synthase family.</text>
</comment>
<dbReference type="Gene3D" id="3.30.300.10">
    <property type="match status" value="3"/>
</dbReference>
<dbReference type="InterPro" id="IPR022628">
    <property type="entry name" value="S-AdoMet_synt_N"/>
</dbReference>
<dbReference type="GO" id="GO:0006556">
    <property type="term" value="P:S-adenosylmethionine biosynthetic process"/>
    <property type="evidence" value="ECO:0007669"/>
    <property type="project" value="UniProtKB-UniRule"/>
</dbReference>
<keyword evidence="4" id="KW-0547">Nucleotide-binding</keyword>
<comment type="caution">
    <text evidence="13">The sequence shown here is derived from an EMBL/GenBank/DDBJ whole genome shotgun (WGS) entry which is preliminary data.</text>
</comment>
<dbReference type="InterPro" id="IPR022630">
    <property type="entry name" value="S-AdoMet_synt_C"/>
</dbReference>
<sequence length="396" mass="42962">MTSEYISISESVTAAHPDKLCDRISDEIVDRLLEQDPASRVVAEAAMFGGVVFLATRIATSARIDLAETARRVLTGAGYHHDDYDAESASILTSSLGTLPESYPRVRAEELDEAGVAAIPAGNQVTVFGFAARQTASLMPLPIELAHALARGLEQAARRGDFPYLMPDGKSQVAVAYHDRTPRRIHSVSLVVCRRAGMQVAEQRLRDDLIQAVVEPVFAEREIRPDASTLYAFNPEGPFVGGGPQVHCGLTGRKTAADNYGGMARHSGAALSGKDPLRIDRVGAYAARWVAKQVVAAGLAEQCELQLSYTAGEAWPLSIQVDCFNTERIGEAVIEGRIRNAFDLRPAAIVRDLRLQSIAARPGGFYRHLTSYGHMGREDLDAPWERLDRIDALTAA</sequence>
<keyword evidence="6" id="KW-0460">Magnesium</keyword>
<protein>
    <recommendedName>
        <fullName evidence="8">Methionine adenosyltransferase</fullName>
        <ecNumber evidence="8">2.5.1.6</ecNumber>
    </recommendedName>
</protein>
<dbReference type="SUPFAM" id="SSF55973">
    <property type="entry name" value="S-adenosylmethionine synthetase"/>
    <property type="match status" value="3"/>
</dbReference>
<evidence type="ECO:0000259" key="10">
    <source>
        <dbReference type="Pfam" id="PF00438"/>
    </source>
</evidence>
<feature type="domain" description="S-adenosylmethionine synthetase C-terminal" evidence="12">
    <location>
        <begin position="242"/>
        <end position="386"/>
    </location>
</feature>
<dbReference type="PANTHER" id="PTHR11964">
    <property type="entry name" value="S-ADENOSYLMETHIONINE SYNTHETASE"/>
    <property type="match status" value="1"/>
</dbReference>
<dbReference type="EC" id="2.5.1.6" evidence="8"/>
<dbReference type="InterPro" id="IPR022629">
    <property type="entry name" value="S-AdoMet_synt_central"/>
</dbReference>
<dbReference type="AlphaFoldDB" id="A0A9X0W844"/>
<organism evidence="13 14">
    <name type="scientific">Lamprobacter modestohalophilus</name>
    <dbReference type="NCBI Taxonomy" id="1064514"/>
    <lineage>
        <taxon>Bacteria</taxon>
        <taxon>Pseudomonadati</taxon>
        <taxon>Pseudomonadota</taxon>
        <taxon>Gammaproteobacteria</taxon>
        <taxon>Chromatiales</taxon>
        <taxon>Chromatiaceae</taxon>
        <taxon>Lamprobacter</taxon>
    </lineage>
</organism>
<dbReference type="CDD" id="cd18079">
    <property type="entry name" value="S-AdoMet_synt"/>
    <property type="match status" value="1"/>
</dbReference>
<evidence type="ECO:0000256" key="8">
    <source>
        <dbReference type="NCBIfam" id="TIGR01034"/>
    </source>
</evidence>
<dbReference type="Proteomes" id="UP001138768">
    <property type="component" value="Unassembled WGS sequence"/>
</dbReference>
<evidence type="ECO:0000256" key="7">
    <source>
        <dbReference type="ARBA" id="ARBA00022958"/>
    </source>
</evidence>
<evidence type="ECO:0000256" key="3">
    <source>
        <dbReference type="ARBA" id="ARBA00022723"/>
    </source>
</evidence>
<dbReference type="Pfam" id="PF00438">
    <property type="entry name" value="S-AdoMet_synt_N"/>
    <property type="match status" value="1"/>
</dbReference>
<feature type="domain" description="S-adenosylmethionine synthetase central" evidence="11">
    <location>
        <begin position="119"/>
        <end position="239"/>
    </location>
</feature>